<protein>
    <submittedName>
        <fullName evidence="1">Uncharacterized protein</fullName>
    </submittedName>
</protein>
<dbReference type="AlphaFoldDB" id="A0A1E3KWM3"/>
<sequence>MNGELHQQLLITALGNAYLIRGTDATHPELTQHESIHVQFKYQEQSWTWIKWLEYLRETGYQRLMLVSSPAPSSSWQSSGFAGGGTPIGIRTIGTALDTLWRPSWQVHRLPAKVTWDVSYTAEPYEASKQSQHAFKPLSEYIDHLQHALQQISDFAEQIDQRFWQVNFFDPAIVMLTDATNAPKLTFELPEVYSEEAYRLLNAVYKAWVFGGMGSWNDEPANSAHSRQLEQSYNQLSAQLYHALLQCAQGAVNSVVL</sequence>
<comment type="caution">
    <text evidence="1">The sequence shown here is derived from an EMBL/GenBank/DDBJ whole genome shotgun (WGS) entry which is preliminary data.</text>
</comment>
<dbReference type="RefSeq" id="WP_069329976.1">
    <property type="nucleotide sequence ID" value="NZ_MDER01000107.1"/>
</dbReference>
<organism evidence="1 2">
    <name type="scientific">Paenibacillus nuruki</name>
    <dbReference type="NCBI Taxonomy" id="1886670"/>
    <lineage>
        <taxon>Bacteria</taxon>
        <taxon>Bacillati</taxon>
        <taxon>Bacillota</taxon>
        <taxon>Bacilli</taxon>
        <taxon>Bacillales</taxon>
        <taxon>Paenibacillaceae</taxon>
        <taxon>Paenibacillus</taxon>
    </lineage>
</organism>
<accession>A0A1E3KWM3</accession>
<dbReference type="PATRIC" id="fig|1886670.3.peg.4696"/>
<dbReference type="STRING" id="1886670.PTI45_04679"/>
<reference evidence="1 2" key="1">
    <citation type="submission" date="2016-08" db="EMBL/GenBank/DDBJ databases">
        <title>Genome sequencing of Paenibacillus sp. TI45-13ar, isolated from Korean traditional nuruk.</title>
        <authorList>
            <person name="Kim S.-J."/>
        </authorList>
    </citation>
    <scope>NUCLEOTIDE SEQUENCE [LARGE SCALE GENOMIC DNA]</scope>
    <source>
        <strain evidence="1 2">TI45-13ar</strain>
    </source>
</reference>
<dbReference type="Proteomes" id="UP000094578">
    <property type="component" value="Unassembled WGS sequence"/>
</dbReference>
<evidence type="ECO:0000313" key="2">
    <source>
        <dbReference type="Proteomes" id="UP000094578"/>
    </source>
</evidence>
<name>A0A1E3KWM3_9BACL</name>
<proteinExistence type="predicted"/>
<keyword evidence="2" id="KW-1185">Reference proteome</keyword>
<gene>
    <name evidence="1" type="ORF">PTI45_04679</name>
</gene>
<evidence type="ECO:0000313" key="1">
    <source>
        <dbReference type="EMBL" id="ODP25948.1"/>
    </source>
</evidence>
<dbReference type="EMBL" id="MDER01000107">
    <property type="protein sequence ID" value="ODP25948.1"/>
    <property type="molecule type" value="Genomic_DNA"/>
</dbReference>